<comment type="caution">
    <text evidence="1">The sequence shown here is derived from an EMBL/GenBank/DDBJ whole genome shotgun (WGS) entry which is preliminary data.</text>
</comment>
<evidence type="ECO:0000313" key="1">
    <source>
        <dbReference type="EMBL" id="GBG12665.1"/>
    </source>
</evidence>
<dbReference type="AlphaFoldDB" id="A0A2R5F2M0"/>
<reference evidence="1 2" key="1">
    <citation type="journal article" date="2018" name="Environ. Microbiol.">
        <title>Isolation and genomic characterization of Novimethylophilus kurashikiensis gen. nov. sp. nov., a new lanthanide-dependent methylotrophic species of Methylophilaceae.</title>
        <authorList>
            <person name="Lv H."/>
            <person name="Sahin N."/>
            <person name="Tani A."/>
        </authorList>
    </citation>
    <scope>NUCLEOTIDE SEQUENCE [LARGE SCALE GENOMIC DNA]</scope>
    <source>
        <strain evidence="1 2">La2-4</strain>
    </source>
</reference>
<evidence type="ECO:0000313" key="2">
    <source>
        <dbReference type="Proteomes" id="UP000245081"/>
    </source>
</evidence>
<gene>
    <name evidence="1" type="ORF">NMK_0196</name>
</gene>
<keyword evidence="2" id="KW-1185">Reference proteome</keyword>
<name>A0A2R5F2M0_9PROT</name>
<dbReference type="EMBL" id="BDOQ01000001">
    <property type="protein sequence ID" value="GBG12665.1"/>
    <property type="molecule type" value="Genomic_DNA"/>
</dbReference>
<dbReference type="Proteomes" id="UP000245081">
    <property type="component" value="Unassembled WGS sequence"/>
</dbReference>
<organism evidence="1 2">
    <name type="scientific">Novimethylophilus kurashikiensis</name>
    <dbReference type="NCBI Taxonomy" id="1825523"/>
    <lineage>
        <taxon>Bacteria</taxon>
        <taxon>Pseudomonadati</taxon>
        <taxon>Pseudomonadota</taxon>
        <taxon>Betaproteobacteria</taxon>
        <taxon>Nitrosomonadales</taxon>
        <taxon>Methylophilaceae</taxon>
        <taxon>Novimethylophilus</taxon>
    </lineage>
</organism>
<protein>
    <submittedName>
        <fullName evidence="1">Uncharacterized protein</fullName>
    </submittedName>
</protein>
<accession>A0A2R5F2M0</accession>
<sequence length="228" mass="25293">MPSNGRYKSRGIRETSAAAAGLQPKALQSRIFFGRALKAMQEKFYSERLLELYDVCHAEMPEAQTTEFIGDVEQDTFVAATFIASYLTLKAVQHLGRSPSDERIDNFDMLSVYQAFATLVFVILTLPLKSEDIEPDVVQAAAVIGRALFDELSDEACVECIESGLRKVQLLGKAEQDYLVQFREDMDKAVIAFVIAGTDENAPFTTADLIPVFGALLNILCETFSRDD</sequence>
<proteinExistence type="predicted"/>